<feature type="modified residue" description="4-aspartylphosphate" evidence="6">
    <location>
        <position position="372"/>
    </location>
</feature>
<comment type="caution">
    <text evidence="9">The sequence shown here is derived from an EMBL/GenBank/DDBJ whole genome shotgun (WGS) entry which is preliminary data.</text>
</comment>
<dbReference type="SMART" id="SM00387">
    <property type="entry name" value="HATPase_c"/>
    <property type="match status" value="1"/>
</dbReference>
<dbReference type="InterPro" id="IPR003661">
    <property type="entry name" value="HisK_dim/P_dom"/>
</dbReference>
<dbReference type="CDD" id="cd00082">
    <property type="entry name" value="HisKA"/>
    <property type="match status" value="1"/>
</dbReference>
<dbReference type="SUPFAM" id="SSF55874">
    <property type="entry name" value="ATPase domain of HSP90 chaperone/DNA topoisomerase II/histidine kinase"/>
    <property type="match status" value="1"/>
</dbReference>
<dbReference type="PROSITE" id="PS50110">
    <property type="entry name" value="RESPONSE_REGULATORY"/>
    <property type="match status" value="1"/>
</dbReference>
<accession>A0ABX2T3B1</accession>
<evidence type="ECO:0000256" key="4">
    <source>
        <dbReference type="ARBA" id="ARBA00022679"/>
    </source>
</evidence>
<comment type="catalytic activity">
    <reaction evidence="1">
        <text>ATP + protein L-histidine = ADP + protein N-phospho-L-histidine.</text>
        <dbReference type="EC" id="2.7.13.3"/>
    </reaction>
</comment>
<dbReference type="Pfam" id="PF00512">
    <property type="entry name" value="HisKA"/>
    <property type="match status" value="1"/>
</dbReference>
<dbReference type="Gene3D" id="3.30.565.10">
    <property type="entry name" value="Histidine kinase-like ATPase, C-terminal domain"/>
    <property type="match status" value="1"/>
</dbReference>
<dbReference type="PANTHER" id="PTHR43047:SF9">
    <property type="entry name" value="HISTIDINE KINASE"/>
    <property type="match status" value="1"/>
</dbReference>
<dbReference type="Pfam" id="PF02518">
    <property type="entry name" value="HATPase_c"/>
    <property type="match status" value="1"/>
</dbReference>
<dbReference type="GO" id="GO:0016301">
    <property type="term" value="F:kinase activity"/>
    <property type="evidence" value="ECO:0007669"/>
    <property type="project" value="UniProtKB-KW"/>
</dbReference>
<keyword evidence="4" id="KW-0808">Transferase</keyword>
<dbReference type="PRINTS" id="PR00344">
    <property type="entry name" value="BCTRLSENSOR"/>
</dbReference>
<dbReference type="InterPro" id="IPR036097">
    <property type="entry name" value="HisK_dim/P_sf"/>
</dbReference>
<dbReference type="Gene3D" id="3.40.50.2300">
    <property type="match status" value="1"/>
</dbReference>
<keyword evidence="3 6" id="KW-0597">Phosphoprotein</keyword>
<feature type="domain" description="Histidine kinase" evidence="7">
    <location>
        <begin position="88"/>
        <end position="298"/>
    </location>
</feature>
<proteinExistence type="predicted"/>
<dbReference type="EC" id="2.7.13.3" evidence="2"/>
<dbReference type="CDD" id="cd00075">
    <property type="entry name" value="HATPase"/>
    <property type="match status" value="1"/>
</dbReference>
<dbReference type="InterPro" id="IPR001789">
    <property type="entry name" value="Sig_transdc_resp-reg_receiver"/>
</dbReference>
<dbReference type="InterPro" id="IPR004358">
    <property type="entry name" value="Sig_transdc_His_kin-like_C"/>
</dbReference>
<dbReference type="Pfam" id="PF00072">
    <property type="entry name" value="Response_reg"/>
    <property type="match status" value="1"/>
</dbReference>
<keyword evidence="10" id="KW-1185">Reference proteome</keyword>
<evidence type="ECO:0000256" key="5">
    <source>
        <dbReference type="ARBA" id="ARBA00022777"/>
    </source>
</evidence>
<organism evidence="9 10">
    <name type="scientific">Azospirillum oleiclasticum</name>
    <dbReference type="NCBI Taxonomy" id="2735135"/>
    <lineage>
        <taxon>Bacteria</taxon>
        <taxon>Pseudomonadati</taxon>
        <taxon>Pseudomonadota</taxon>
        <taxon>Alphaproteobacteria</taxon>
        <taxon>Rhodospirillales</taxon>
        <taxon>Azospirillaceae</taxon>
        <taxon>Azospirillum</taxon>
    </lineage>
</organism>
<protein>
    <recommendedName>
        <fullName evidence="2">histidine kinase</fullName>
        <ecNumber evidence="2">2.7.13.3</ecNumber>
    </recommendedName>
</protein>
<dbReference type="InterPro" id="IPR005467">
    <property type="entry name" value="His_kinase_dom"/>
</dbReference>
<dbReference type="Gene3D" id="1.10.287.130">
    <property type="match status" value="1"/>
</dbReference>
<keyword evidence="5 9" id="KW-0418">Kinase</keyword>
<feature type="domain" description="Response regulatory" evidence="8">
    <location>
        <begin position="321"/>
        <end position="438"/>
    </location>
</feature>
<dbReference type="EMBL" id="JABFDB010000001">
    <property type="protein sequence ID" value="NYZ18797.1"/>
    <property type="molecule type" value="Genomic_DNA"/>
</dbReference>
<dbReference type="SMART" id="SM00448">
    <property type="entry name" value="REC"/>
    <property type="match status" value="1"/>
</dbReference>
<reference evidence="9 10" key="1">
    <citation type="submission" date="2020-05" db="EMBL/GenBank/DDBJ databases">
        <title>Azospirillum oleiclasticum sp. nov, a nitrogen-fixing and heavy crude oil-emulsifying bacterium isolated from the crude oil of Yumen Oilfield.</title>
        <authorList>
            <person name="Wu D."/>
            <person name="Cai M."/>
            <person name="Zhang X."/>
        </authorList>
    </citation>
    <scope>NUCLEOTIDE SEQUENCE [LARGE SCALE GENOMIC DNA]</scope>
    <source>
        <strain evidence="9 10">ROY-1-1-2</strain>
    </source>
</reference>
<dbReference type="InterPro" id="IPR036890">
    <property type="entry name" value="HATPase_C_sf"/>
</dbReference>
<evidence type="ECO:0000256" key="1">
    <source>
        <dbReference type="ARBA" id="ARBA00000085"/>
    </source>
</evidence>
<evidence type="ECO:0000256" key="6">
    <source>
        <dbReference type="PROSITE-ProRule" id="PRU00169"/>
    </source>
</evidence>
<dbReference type="PROSITE" id="PS50109">
    <property type="entry name" value="HIS_KIN"/>
    <property type="match status" value="1"/>
</dbReference>
<dbReference type="SUPFAM" id="SSF47384">
    <property type="entry name" value="Homodimeric domain of signal transducing histidine kinase"/>
    <property type="match status" value="1"/>
</dbReference>
<dbReference type="PANTHER" id="PTHR43047">
    <property type="entry name" value="TWO-COMPONENT HISTIDINE PROTEIN KINASE"/>
    <property type="match status" value="1"/>
</dbReference>
<gene>
    <name evidence="9" type="ORF">HND93_03665</name>
</gene>
<dbReference type="Proteomes" id="UP000584642">
    <property type="component" value="Unassembled WGS sequence"/>
</dbReference>
<dbReference type="CDD" id="cd00156">
    <property type="entry name" value="REC"/>
    <property type="match status" value="1"/>
</dbReference>
<dbReference type="SMART" id="SM00388">
    <property type="entry name" value="HisKA"/>
    <property type="match status" value="1"/>
</dbReference>
<evidence type="ECO:0000313" key="9">
    <source>
        <dbReference type="EMBL" id="NYZ18797.1"/>
    </source>
</evidence>
<dbReference type="SUPFAM" id="SSF52172">
    <property type="entry name" value="CheY-like"/>
    <property type="match status" value="1"/>
</dbReference>
<evidence type="ECO:0000256" key="2">
    <source>
        <dbReference type="ARBA" id="ARBA00012438"/>
    </source>
</evidence>
<sequence>MALTANDDVGWGAVLVFDRDGTLLSWSAEVPRLEGAPAGLVRGMPRAAFATLFDRHVVAETALADGGSVCAFQSGRPAPVPSGRLFAAASHDLRQPLAALSLLMGVLDDRVRDRDARDLLTSATAALQSMRAKIDGHLDLARLQAGLLETEVGLHAVNGVLMRLALDFSPRFQSRGLRFSVLPSSTLVRTDPTLLERILSALLENALRHTGEGRVILGCRRSAGTLRIEVWDTAGGLDPERLTALRQALSQPVPMFGDGLGLGLILAAGLSRRLGHRLDVRSVTGQGTVFSITLPGVADTGSSTQIAPESGGADLYVGRANVLIIEDDRLVLEALDTLLRQWGCVTTGADSFDQATERLNGAEAAPDLIIADLRLKGAANGIVAIRQISRSLGTDVPGLILTGETDPIRLREARLSGYPILHKPFPPLALRALVARLLGRTTLSV</sequence>
<evidence type="ECO:0000259" key="8">
    <source>
        <dbReference type="PROSITE" id="PS50110"/>
    </source>
</evidence>
<evidence type="ECO:0000256" key="3">
    <source>
        <dbReference type="ARBA" id="ARBA00022553"/>
    </source>
</evidence>
<evidence type="ECO:0000313" key="10">
    <source>
        <dbReference type="Proteomes" id="UP000584642"/>
    </source>
</evidence>
<dbReference type="InterPro" id="IPR011006">
    <property type="entry name" value="CheY-like_superfamily"/>
</dbReference>
<evidence type="ECO:0000259" key="7">
    <source>
        <dbReference type="PROSITE" id="PS50109"/>
    </source>
</evidence>
<name>A0ABX2T3B1_9PROT</name>
<dbReference type="InterPro" id="IPR003594">
    <property type="entry name" value="HATPase_dom"/>
</dbReference>